<dbReference type="GeneID" id="93713985"/>
<gene>
    <name evidence="1" type="ORF">SAMN02745910_01340</name>
</gene>
<organism evidence="1 2">
    <name type="scientific">Priestia endophytica DSM 13796</name>
    <dbReference type="NCBI Taxonomy" id="1121089"/>
    <lineage>
        <taxon>Bacteria</taxon>
        <taxon>Bacillati</taxon>
        <taxon>Bacillota</taxon>
        <taxon>Bacilli</taxon>
        <taxon>Bacillales</taxon>
        <taxon>Bacillaceae</taxon>
        <taxon>Priestia</taxon>
    </lineage>
</organism>
<comment type="caution">
    <text evidence="1">The sequence shown here is derived from an EMBL/GenBank/DDBJ whole genome shotgun (WGS) entry which is preliminary data.</text>
</comment>
<reference evidence="1 2" key="1">
    <citation type="submission" date="2016-10" db="EMBL/GenBank/DDBJ databases">
        <authorList>
            <person name="Varghese N."/>
            <person name="Submissions S."/>
        </authorList>
    </citation>
    <scope>NUCLEOTIDE SEQUENCE [LARGE SCALE GENOMIC DNA]</scope>
    <source>
        <strain evidence="1 2">DSM 13796</strain>
    </source>
</reference>
<dbReference type="Proteomes" id="UP000182762">
    <property type="component" value="Unassembled WGS sequence"/>
</dbReference>
<keyword evidence="2" id="KW-1185">Reference proteome</keyword>
<dbReference type="EMBL" id="FOXX01000002">
    <property type="protein sequence ID" value="SFQ41192.1"/>
    <property type="molecule type" value="Genomic_DNA"/>
</dbReference>
<protein>
    <submittedName>
        <fullName evidence="1">Uncharacterized protein</fullName>
    </submittedName>
</protein>
<proteinExistence type="predicted"/>
<accession>A0A1I5YAE2</accession>
<name>A0A1I5YAE2_9BACI</name>
<evidence type="ECO:0000313" key="2">
    <source>
        <dbReference type="Proteomes" id="UP000182762"/>
    </source>
</evidence>
<evidence type="ECO:0000313" key="1">
    <source>
        <dbReference type="EMBL" id="SFQ41192.1"/>
    </source>
</evidence>
<dbReference type="RefSeq" id="WP_260393240.1">
    <property type="nucleotide sequence ID" value="NZ_FOXX01000002.1"/>
</dbReference>
<sequence length="43" mass="4934">MLAIMRPLLIGFFSITATFLLVFQSIEISHAFQALFSHNTYDK</sequence>